<evidence type="ECO:0000313" key="5">
    <source>
        <dbReference type="Proteomes" id="UP000260644"/>
    </source>
</evidence>
<organism evidence="4 5">
    <name type="scientific">Chitinophaga silvatica</name>
    <dbReference type="NCBI Taxonomy" id="2282649"/>
    <lineage>
        <taxon>Bacteria</taxon>
        <taxon>Pseudomonadati</taxon>
        <taxon>Bacteroidota</taxon>
        <taxon>Chitinophagia</taxon>
        <taxon>Chitinophagales</taxon>
        <taxon>Chitinophagaceae</taxon>
        <taxon>Chitinophaga</taxon>
    </lineage>
</organism>
<comment type="similarity">
    <text evidence="3">Belongs to the glycosyl hydrolase 130 family.</text>
</comment>
<dbReference type="Proteomes" id="UP000260644">
    <property type="component" value="Unassembled WGS sequence"/>
</dbReference>
<keyword evidence="1" id="KW-0328">Glycosyltransferase</keyword>
<dbReference type="Gene3D" id="2.115.10.20">
    <property type="entry name" value="Glycosyl hydrolase domain, family 43"/>
    <property type="match status" value="1"/>
</dbReference>
<dbReference type="EMBL" id="QPMM01000015">
    <property type="protein sequence ID" value="RFS19169.1"/>
    <property type="molecule type" value="Genomic_DNA"/>
</dbReference>
<keyword evidence="2" id="KW-0808">Transferase</keyword>
<comment type="caution">
    <text evidence="4">The sequence shown here is derived from an EMBL/GenBank/DDBJ whole genome shotgun (WGS) entry which is preliminary data.</text>
</comment>
<dbReference type="CDD" id="cd18614">
    <property type="entry name" value="GH130"/>
    <property type="match status" value="1"/>
</dbReference>
<dbReference type="RefSeq" id="WP_116978484.1">
    <property type="nucleotide sequence ID" value="NZ_QPMM01000015.1"/>
</dbReference>
<dbReference type="AlphaFoldDB" id="A0A3E1Y389"/>
<sequence length="335" mass="37998">MIRIIKHGILLEPTKLDFENEGVLNPATVQHGNSIFLYYRAVRQGNFSTIGYCDLTAPTKVGTRLNKPLLAPEFKYESKGLEDPRVVVIEGEYYLTYTAFDGVCAKGALATSSDGINFDKKGVIVAEIDFYTFRELAQKNGPLDEQYILFNMMNPRLWDKDLIFFPRRINGKLVILHRIKPDIQIVMVNDLSELTLDFWHDYFAHFQEHILLRPKYPHEKSYVGGGCPPIETPHGWLLIYHGVYETSHGYVYSGCAALLDLNDPRKEIARLPYPLIVPQKIWEIRGDVDNVCFPTGSVVEGDTLYIYYGAGDEVIAAGTIGLAELTDELLAHRKH</sequence>
<protein>
    <submittedName>
        <fullName evidence="4">Pesticidal protein Cry7Aa</fullName>
    </submittedName>
</protein>
<dbReference type="Pfam" id="PF04041">
    <property type="entry name" value="Glyco_hydro_130"/>
    <property type="match status" value="1"/>
</dbReference>
<dbReference type="InterPro" id="IPR023296">
    <property type="entry name" value="Glyco_hydro_beta-prop_sf"/>
</dbReference>
<dbReference type="GO" id="GO:0016757">
    <property type="term" value="F:glycosyltransferase activity"/>
    <property type="evidence" value="ECO:0007669"/>
    <property type="project" value="UniProtKB-KW"/>
</dbReference>
<reference evidence="4 5" key="1">
    <citation type="submission" date="2018-07" db="EMBL/GenBank/DDBJ databases">
        <title>Chitinophaga K2CV101002-2 sp. nov., isolated from a monsoon evergreen broad-leaved forest soil.</title>
        <authorList>
            <person name="Lv Y."/>
        </authorList>
    </citation>
    <scope>NUCLEOTIDE SEQUENCE [LARGE SCALE GENOMIC DNA]</scope>
    <source>
        <strain evidence="4 5">GDMCC 1.1288</strain>
    </source>
</reference>
<evidence type="ECO:0000256" key="3">
    <source>
        <dbReference type="ARBA" id="ARBA00024356"/>
    </source>
</evidence>
<accession>A0A3E1Y389</accession>
<dbReference type="PANTHER" id="PTHR34106">
    <property type="entry name" value="GLYCOSIDASE"/>
    <property type="match status" value="1"/>
</dbReference>
<dbReference type="PANTHER" id="PTHR34106:SF4">
    <property type="entry name" value="BLL5143 PROTEIN"/>
    <property type="match status" value="1"/>
</dbReference>
<gene>
    <name evidence="4" type="ORF">DVR12_24675</name>
</gene>
<evidence type="ECO:0000313" key="4">
    <source>
        <dbReference type="EMBL" id="RFS19169.1"/>
    </source>
</evidence>
<keyword evidence="5" id="KW-1185">Reference proteome</keyword>
<proteinExistence type="inferred from homology"/>
<dbReference type="InterPro" id="IPR007184">
    <property type="entry name" value="Mannoside_phosphorylase"/>
</dbReference>
<evidence type="ECO:0000256" key="2">
    <source>
        <dbReference type="ARBA" id="ARBA00022679"/>
    </source>
</evidence>
<dbReference type="SUPFAM" id="SSF75005">
    <property type="entry name" value="Arabinanase/levansucrase/invertase"/>
    <property type="match status" value="1"/>
</dbReference>
<name>A0A3E1Y389_9BACT</name>
<evidence type="ECO:0000256" key="1">
    <source>
        <dbReference type="ARBA" id="ARBA00022676"/>
    </source>
</evidence>
<dbReference type="OrthoDB" id="9775877at2"/>